<name>A0A2G1XJX6_STRCJ</name>
<evidence type="ECO:0000313" key="2">
    <source>
        <dbReference type="EMBL" id="PHQ51548.1"/>
    </source>
</evidence>
<proteinExistence type="predicted"/>
<gene>
    <name evidence="2" type="ORF">BLA24_13120</name>
</gene>
<protein>
    <submittedName>
        <fullName evidence="2">Uncharacterized protein</fullName>
    </submittedName>
</protein>
<feature type="compositionally biased region" description="Low complexity" evidence="1">
    <location>
        <begin position="71"/>
        <end position="83"/>
    </location>
</feature>
<dbReference type="EMBL" id="NHZO01000144">
    <property type="protein sequence ID" value="PHQ51548.1"/>
    <property type="molecule type" value="Genomic_DNA"/>
</dbReference>
<sequence>MYGQGAGYRVRRLHQKAPAPARRARAAPAAAIHHPPPSCPGSAWGRVAGFSGEVLRSGTGGPAAVGDERGAGSAAGSTVSSFSPRPRAGKPTSTVTFHWPAGRVSAVV</sequence>
<dbReference type="Proteomes" id="UP000222531">
    <property type="component" value="Unassembled WGS sequence"/>
</dbReference>
<feature type="compositionally biased region" description="Low complexity" evidence="1">
    <location>
        <begin position="17"/>
        <end position="31"/>
    </location>
</feature>
<accession>A0A2G1XJX6</accession>
<evidence type="ECO:0000313" key="3">
    <source>
        <dbReference type="Proteomes" id="UP000222531"/>
    </source>
</evidence>
<comment type="caution">
    <text evidence="2">The sequence shown here is derived from an EMBL/GenBank/DDBJ whole genome shotgun (WGS) entry which is preliminary data.</text>
</comment>
<reference evidence="2 3" key="1">
    <citation type="journal article" date="2017" name="Biochemistry">
        <title>Identification of the Biosynthetic Pathway for the Antibiotic Bicyclomycin.</title>
        <authorList>
            <person name="Patteson J."/>
            <person name="Cai W."/>
            <person name="Johnson R.A."/>
            <person name="Santa Maria K."/>
            <person name="Li B."/>
        </authorList>
    </citation>
    <scope>NUCLEOTIDE SEQUENCE [LARGE SCALE GENOMIC DNA]</scope>
    <source>
        <strain evidence="2 3">ATCC 21532</strain>
    </source>
</reference>
<feature type="region of interest" description="Disordered" evidence="1">
    <location>
        <begin position="58"/>
        <end position="108"/>
    </location>
</feature>
<evidence type="ECO:0000256" key="1">
    <source>
        <dbReference type="SAM" id="MobiDB-lite"/>
    </source>
</evidence>
<organism evidence="2 3">
    <name type="scientific">Streptomyces cinnamoneus</name>
    <name type="common">Streptoverticillium cinnamoneum</name>
    <dbReference type="NCBI Taxonomy" id="53446"/>
    <lineage>
        <taxon>Bacteria</taxon>
        <taxon>Bacillati</taxon>
        <taxon>Actinomycetota</taxon>
        <taxon>Actinomycetes</taxon>
        <taxon>Kitasatosporales</taxon>
        <taxon>Streptomycetaceae</taxon>
        <taxon>Streptomyces</taxon>
        <taxon>Streptomyces cinnamoneus group</taxon>
    </lineage>
</organism>
<dbReference type="AlphaFoldDB" id="A0A2G1XJX6"/>
<feature type="region of interest" description="Disordered" evidence="1">
    <location>
        <begin position="1"/>
        <end position="44"/>
    </location>
</feature>
<keyword evidence="3" id="KW-1185">Reference proteome</keyword>